<accession>A0A1B2J5I8</accession>
<sequence>MLINKSHQFVRATLKWISVILGKQLRDHLYQGKRQEEWNQNWSIDDSRDNILLSDCIQKLFDINVLYLIFNFLLDDKLVVSFQKIQAQGKMINEATIYSQPELYQQFFQSIHTLWSQQCRKKLNSKFYHFLNPGAIRFFYLQLNKEEPLQLDQISFQCLFQVFHICELMLTVGLNCNKSAVCLTSLTVLTEEENLLLKQDVEFSLVRNYLVYKQKKYGIEFLENVQDYVDLLENSLKEKQSESILQEPKEDAYKVLLWEKELMEKVVYYQSSLDFSSINLR</sequence>
<evidence type="ECO:0000313" key="2">
    <source>
        <dbReference type="Proteomes" id="UP000094565"/>
    </source>
</evidence>
<proteinExistence type="predicted"/>
<gene>
    <name evidence="1" type="ORF">ATY40_BA7501309</name>
</gene>
<reference evidence="1 2" key="1">
    <citation type="submission" date="2016-02" db="EMBL/GenBank/DDBJ databases">
        <title>Comparative genomic and transcriptomic foundation for Pichia pastoris.</title>
        <authorList>
            <person name="Love K.R."/>
            <person name="Shah K.A."/>
            <person name="Whittaker C.A."/>
            <person name="Wu J."/>
            <person name="Bartlett M.C."/>
            <person name="Ma D."/>
            <person name="Leeson R.L."/>
            <person name="Priest M."/>
            <person name="Young S.K."/>
            <person name="Love J.C."/>
        </authorList>
    </citation>
    <scope>NUCLEOTIDE SEQUENCE [LARGE SCALE GENOMIC DNA]</scope>
    <source>
        <strain evidence="1 2">ATCC 28485</strain>
    </source>
</reference>
<evidence type="ECO:0000313" key="1">
    <source>
        <dbReference type="EMBL" id="ANZ73249.1"/>
    </source>
</evidence>
<protein>
    <submittedName>
        <fullName evidence="1">BA75_01309T0</fullName>
    </submittedName>
</protein>
<dbReference type="OrthoDB" id="10285834at2759"/>
<dbReference type="Proteomes" id="UP000094565">
    <property type="component" value="Chromosome 1"/>
</dbReference>
<dbReference type="AlphaFoldDB" id="A0A1B2J5I8"/>
<keyword evidence="2" id="KW-1185">Reference proteome</keyword>
<name>A0A1B2J5I8_PICPA</name>
<dbReference type="EMBL" id="CP014584">
    <property type="protein sequence ID" value="ANZ73249.1"/>
    <property type="molecule type" value="Genomic_DNA"/>
</dbReference>
<organism evidence="1 2">
    <name type="scientific">Komagataella pastoris</name>
    <name type="common">Yeast</name>
    <name type="synonym">Pichia pastoris</name>
    <dbReference type="NCBI Taxonomy" id="4922"/>
    <lineage>
        <taxon>Eukaryota</taxon>
        <taxon>Fungi</taxon>
        <taxon>Dikarya</taxon>
        <taxon>Ascomycota</taxon>
        <taxon>Saccharomycotina</taxon>
        <taxon>Pichiomycetes</taxon>
        <taxon>Pichiales</taxon>
        <taxon>Pichiaceae</taxon>
        <taxon>Komagataella</taxon>
    </lineage>
</organism>